<evidence type="ECO:0008006" key="4">
    <source>
        <dbReference type="Google" id="ProtNLM"/>
    </source>
</evidence>
<dbReference type="InterPro" id="IPR018648">
    <property type="entry name" value="DUF2076"/>
</dbReference>
<feature type="region of interest" description="Disordered" evidence="1">
    <location>
        <begin position="147"/>
        <end position="169"/>
    </location>
</feature>
<evidence type="ECO:0000313" key="2">
    <source>
        <dbReference type="EMBL" id="GGU78161.1"/>
    </source>
</evidence>
<accession>A0ABQ2VDS7</accession>
<dbReference type="Proteomes" id="UP000649573">
    <property type="component" value="Unassembled WGS sequence"/>
</dbReference>
<comment type="caution">
    <text evidence="2">The sequence shown here is derived from an EMBL/GenBank/DDBJ whole genome shotgun (WGS) entry which is preliminary data.</text>
</comment>
<feature type="compositionally biased region" description="Low complexity" evidence="1">
    <location>
        <begin position="147"/>
        <end position="157"/>
    </location>
</feature>
<sequence length="169" mass="17465">MDHQDRELILGLANRLRQAPAVPQDPQAAELIAQQIASQPNSVYLLVQAVLVQEDALRQAQAKIAAMGSAGQNPAFTQPGFTPAPNPAFSSVPGYGQQPQGGFRSGMFGQQQQQQGGGGFLKTAAAAAAGVAGGALLVAGAQELFSDDQPQAQQQAGGEDDGFSFTDLF</sequence>
<protein>
    <recommendedName>
        <fullName evidence="4">DUF2076 domain-containing protein</fullName>
    </recommendedName>
</protein>
<name>A0ABQ2VDS7_9PSEU</name>
<reference evidence="3" key="1">
    <citation type="journal article" date="2019" name="Int. J. Syst. Evol. Microbiol.">
        <title>The Global Catalogue of Microorganisms (GCM) 10K type strain sequencing project: providing services to taxonomists for standard genome sequencing and annotation.</title>
        <authorList>
            <consortium name="The Broad Institute Genomics Platform"/>
            <consortium name="The Broad Institute Genome Sequencing Center for Infectious Disease"/>
            <person name="Wu L."/>
            <person name="Ma J."/>
        </authorList>
    </citation>
    <scope>NUCLEOTIDE SEQUENCE [LARGE SCALE GENOMIC DNA]</scope>
    <source>
        <strain evidence="3">JCM 3296</strain>
    </source>
</reference>
<gene>
    <name evidence="2" type="ORF">GCM10010178_81460</name>
</gene>
<evidence type="ECO:0000256" key="1">
    <source>
        <dbReference type="SAM" id="MobiDB-lite"/>
    </source>
</evidence>
<evidence type="ECO:0000313" key="3">
    <source>
        <dbReference type="Proteomes" id="UP000649573"/>
    </source>
</evidence>
<keyword evidence="3" id="KW-1185">Reference proteome</keyword>
<dbReference type="RefSeq" id="WP_189259131.1">
    <property type="nucleotide sequence ID" value="NZ_BMRE01000065.1"/>
</dbReference>
<dbReference type="Pfam" id="PF09849">
    <property type="entry name" value="DUF2076"/>
    <property type="match status" value="2"/>
</dbReference>
<organism evidence="2 3">
    <name type="scientific">Lentzea flava</name>
    <dbReference type="NCBI Taxonomy" id="103732"/>
    <lineage>
        <taxon>Bacteria</taxon>
        <taxon>Bacillati</taxon>
        <taxon>Actinomycetota</taxon>
        <taxon>Actinomycetes</taxon>
        <taxon>Pseudonocardiales</taxon>
        <taxon>Pseudonocardiaceae</taxon>
        <taxon>Lentzea</taxon>
    </lineage>
</organism>
<proteinExistence type="predicted"/>
<dbReference type="EMBL" id="BMRE01000065">
    <property type="protein sequence ID" value="GGU78161.1"/>
    <property type="molecule type" value="Genomic_DNA"/>
</dbReference>